<proteinExistence type="predicted"/>
<organism evidence="1 2">
    <name type="scientific">Hypoxylon rubiginosum</name>
    <dbReference type="NCBI Taxonomy" id="110542"/>
    <lineage>
        <taxon>Eukaryota</taxon>
        <taxon>Fungi</taxon>
        <taxon>Dikarya</taxon>
        <taxon>Ascomycota</taxon>
        <taxon>Pezizomycotina</taxon>
        <taxon>Sordariomycetes</taxon>
        <taxon>Xylariomycetidae</taxon>
        <taxon>Xylariales</taxon>
        <taxon>Hypoxylaceae</taxon>
        <taxon>Hypoxylon</taxon>
    </lineage>
</organism>
<reference evidence="1 2" key="1">
    <citation type="journal article" date="2022" name="New Phytol.">
        <title>Ecological generalism drives hyperdiversity of secondary metabolite gene clusters in xylarialean endophytes.</title>
        <authorList>
            <person name="Franco M.E.E."/>
            <person name="Wisecaver J.H."/>
            <person name="Arnold A.E."/>
            <person name="Ju Y.M."/>
            <person name="Slot J.C."/>
            <person name="Ahrendt S."/>
            <person name="Moore L.P."/>
            <person name="Eastman K.E."/>
            <person name="Scott K."/>
            <person name="Konkel Z."/>
            <person name="Mondo S.J."/>
            <person name="Kuo A."/>
            <person name="Hayes R.D."/>
            <person name="Haridas S."/>
            <person name="Andreopoulos B."/>
            <person name="Riley R."/>
            <person name="LaButti K."/>
            <person name="Pangilinan J."/>
            <person name="Lipzen A."/>
            <person name="Amirebrahimi M."/>
            <person name="Yan J."/>
            <person name="Adam C."/>
            <person name="Keymanesh K."/>
            <person name="Ng V."/>
            <person name="Louie K."/>
            <person name="Northen T."/>
            <person name="Drula E."/>
            <person name="Henrissat B."/>
            <person name="Hsieh H.M."/>
            <person name="Youens-Clark K."/>
            <person name="Lutzoni F."/>
            <person name="Miadlikowska J."/>
            <person name="Eastwood D.C."/>
            <person name="Hamelin R.C."/>
            <person name="Grigoriev I.V."/>
            <person name="U'Ren J.M."/>
        </authorList>
    </citation>
    <scope>NUCLEOTIDE SEQUENCE [LARGE SCALE GENOMIC DNA]</scope>
    <source>
        <strain evidence="1 2">CBS 119005</strain>
    </source>
</reference>
<sequence>MEINLPGIINAAMPNRGNRNVSIISSNGGLNHNDPGFLSSDFPQSPPKLYITAESDDFDLLTLNEWKDEGFNVEYVPMGDGGNEYRMKLDSLSRANLGPCETFGIIAYGDAASFCLEHFHILDNNPEYKLCCLIAYYPTRIPDPRTKFPGGIQVVVHLSNGEEVGVVKQTQMVGIQGKKRTVKKTIDRGIGAGGMLEMGYPGYSYDATPGFAERDLDEFDRVSAELAWTRSLATARRAFRKDVDLEKVLEQNVQNKFYTRNVQQTMSTYSTNKSPHVTYVPTLSGGIGAEELQRFYSEFFINSNPPSTKLTLLSRTIGADRIVDEMHVAFKHTQEIPWVLPGIPPTNKKVEILLVSIVTVRGGKLYHEHVYWDQASVLVQVGLLDPKVVPKKASEPGVKRLPVVGKAAARRVLRGYDQGDEGEATNELIAEWDDDEEDENDKREIANEKAGEKNGEKTGKERLGEGRAGEGRADEKKAGAEIADGKKADEESKGKEPEQGSPSHEDGKTDDN</sequence>
<dbReference type="EMBL" id="MU393497">
    <property type="protein sequence ID" value="KAI4863801.1"/>
    <property type="molecule type" value="Genomic_DNA"/>
</dbReference>
<evidence type="ECO:0000313" key="1">
    <source>
        <dbReference type="EMBL" id="KAI4863801.1"/>
    </source>
</evidence>
<comment type="caution">
    <text evidence="1">The sequence shown here is derived from an EMBL/GenBank/DDBJ whole genome shotgun (WGS) entry which is preliminary data.</text>
</comment>
<accession>A0ACB9YXJ3</accession>
<dbReference type="Proteomes" id="UP001497700">
    <property type="component" value="Unassembled WGS sequence"/>
</dbReference>
<protein>
    <submittedName>
        <fullName evidence="1">NTF2-like protein</fullName>
    </submittedName>
</protein>
<evidence type="ECO:0000313" key="2">
    <source>
        <dbReference type="Proteomes" id="UP001497700"/>
    </source>
</evidence>
<name>A0ACB9YXJ3_9PEZI</name>
<keyword evidence="2" id="KW-1185">Reference proteome</keyword>
<gene>
    <name evidence="1" type="ORF">F4820DRAFT_425888</name>
</gene>